<protein>
    <recommendedName>
        <fullName evidence="5">Sec-independent protein translocase protein TatC</fullName>
    </recommendedName>
</protein>
<dbReference type="NCBIfam" id="TIGR00945">
    <property type="entry name" value="tatC"/>
    <property type="match status" value="1"/>
</dbReference>
<comment type="function">
    <text evidence="5">Part of the twin-arginine translocation (Tat) system that transports large folded proteins containing a characteristic twin-arginine motif in their signal peptide across membranes.</text>
</comment>
<dbReference type="PRINTS" id="PR01840">
    <property type="entry name" value="TATCFAMILY"/>
</dbReference>
<evidence type="ECO:0000313" key="6">
    <source>
        <dbReference type="EMBL" id="BDG09753.1"/>
    </source>
</evidence>
<proteinExistence type="inferred from homology"/>
<comment type="similarity">
    <text evidence="5">Belongs to the TatC family.</text>
</comment>
<dbReference type="InterPro" id="IPR002033">
    <property type="entry name" value="TatC"/>
</dbReference>
<evidence type="ECO:0000256" key="2">
    <source>
        <dbReference type="ARBA" id="ARBA00022692"/>
    </source>
</evidence>
<keyword evidence="7" id="KW-1185">Reference proteome</keyword>
<name>A0ABN6NBT9_9BACT</name>
<evidence type="ECO:0000256" key="3">
    <source>
        <dbReference type="ARBA" id="ARBA00022989"/>
    </source>
</evidence>
<gene>
    <name evidence="5 6" type="primary">tatC</name>
    <name evidence="6" type="ORF">AMPC_28660</name>
</gene>
<feature type="transmembrane region" description="Helical" evidence="5">
    <location>
        <begin position="85"/>
        <end position="106"/>
    </location>
</feature>
<keyword evidence="4 5" id="KW-0472">Membrane</keyword>
<comment type="caution">
    <text evidence="5">Lacks conserved residue(s) required for the propagation of feature annotation.</text>
</comment>
<dbReference type="Proteomes" id="UP001162734">
    <property type="component" value="Chromosome"/>
</dbReference>
<reference evidence="7" key="1">
    <citation type="journal article" date="2022" name="Int. J. Syst. Evol. Microbiol.">
        <title>Anaeromyxobacter oryzae sp. nov., Anaeromyxobacter diazotrophicus sp. nov. and Anaeromyxobacter paludicola sp. nov., isolated from paddy soils.</title>
        <authorList>
            <person name="Itoh H."/>
            <person name="Xu Z."/>
            <person name="Mise K."/>
            <person name="Masuda Y."/>
            <person name="Ushijima N."/>
            <person name="Hayakawa C."/>
            <person name="Shiratori Y."/>
            <person name="Senoo K."/>
        </authorList>
    </citation>
    <scope>NUCLEOTIDE SEQUENCE [LARGE SCALE GENOMIC DNA]</scope>
    <source>
        <strain evidence="7">Red630</strain>
    </source>
</reference>
<sequence>MTETAPKLPAPETPPEPEGEVKASFFEHLTELRKRLIQSLLGVLVGMCLVGYWSEDIYRYVMRPVLAALPKGDASLKYTNFIEPFMVYLKVALYGGLFVAAPWVLFQIWQFIAPGLYKREKKVVIPFLAFGTLLFYSGAAFCYFLVMPYAFPALRDIAGPDMTPIIKMEEALSLVLAMLLGFGVVFEVPVIIAFLSMIGLVSADFLAKYRRHAIVVNVLLAAIITPTGDPFNLALMAVPMIVFYEVGIILARILGKKKPAAA</sequence>
<feature type="transmembrane region" description="Helical" evidence="5">
    <location>
        <begin position="234"/>
        <end position="254"/>
    </location>
</feature>
<comment type="subcellular location">
    <subcellularLocation>
        <location evidence="5">Cell membrane</location>
        <topology evidence="5">Multi-pass membrane protein</topology>
    </subcellularLocation>
    <subcellularLocation>
        <location evidence="1">Membrane</location>
        <topology evidence="1">Multi-pass membrane protein</topology>
    </subcellularLocation>
</comment>
<keyword evidence="5" id="KW-0813">Transport</keyword>
<dbReference type="PANTHER" id="PTHR30371">
    <property type="entry name" value="SEC-INDEPENDENT PROTEIN TRANSLOCASE PROTEIN TATC"/>
    <property type="match status" value="1"/>
</dbReference>
<evidence type="ECO:0000256" key="4">
    <source>
        <dbReference type="ARBA" id="ARBA00023136"/>
    </source>
</evidence>
<keyword evidence="2 5" id="KW-0812">Transmembrane</keyword>
<dbReference type="HAMAP" id="MF_00902">
    <property type="entry name" value="TatC"/>
    <property type="match status" value="1"/>
</dbReference>
<keyword evidence="3 5" id="KW-1133">Transmembrane helix</keyword>
<keyword evidence="5" id="KW-0811">Translocation</keyword>
<evidence type="ECO:0000256" key="1">
    <source>
        <dbReference type="ARBA" id="ARBA00004141"/>
    </source>
</evidence>
<organism evidence="6 7">
    <name type="scientific">Anaeromyxobacter paludicola</name>
    <dbReference type="NCBI Taxonomy" id="2918171"/>
    <lineage>
        <taxon>Bacteria</taxon>
        <taxon>Pseudomonadati</taxon>
        <taxon>Myxococcota</taxon>
        <taxon>Myxococcia</taxon>
        <taxon>Myxococcales</taxon>
        <taxon>Cystobacterineae</taxon>
        <taxon>Anaeromyxobacteraceae</taxon>
        <taxon>Anaeromyxobacter</taxon>
    </lineage>
</organism>
<evidence type="ECO:0000313" key="7">
    <source>
        <dbReference type="Proteomes" id="UP001162734"/>
    </source>
</evidence>
<comment type="subunit">
    <text evidence="5">Forms a complex with TatA.</text>
</comment>
<keyword evidence="5" id="KW-0653">Protein transport</keyword>
<keyword evidence="5" id="KW-1003">Cell membrane</keyword>
<evidence type="ECO:0000256" key="5">
    <source>
        <dbReference type="HAMAP-Rule" id="MF_00902"/>
    </source>
</evidence>
<accession>A0ABN6NBT9</accession>
<dbReference type="EMBL" id="AP025592">
    <property type="protein sequence ID" value="BDG09753.1"/>
    <property type="molecule type" value="Genomic_DNA"/>
</dbReference>
<dbReference type="PANTHER" id="PTHR30371:SF0">
    <property type="entry name" value="SEC-INDEPENDENT PROTEIN TRANSLOCASE PROTEIN TATC, CHLOROPLASTIC-RELATED"/>
    <property type="match status" value="1"/>
</dbReference>
<dbReference type="RefSeq" id="WP_248342054.1">
    <property type="nucleotide sequence ID" value="NZ_AP025592.1"/>
</dbReference>
<feature type="transmembrane region" description="Helical" evidence="5">
    <location>
        <begin position="171"/>
        <end position="200"/>
    </location>
</feature>
<feature type="transmembrane region" description="Helical" evidence="5">
    <location>
        <begin position="127"/>
        <end position="151"/>
    </location>
</feature>
<dbReference type="Pfam" id="PF00902">
    <property type="entry name" value="TatC"/>
    <property type="match status" value="1"/>
</dbReference>
<feature type="transmembrane region" description="Helical" evidence="5">
    <location>
        <begin position="36"/>
        <end position="54"/>
    </location>
</feature>